<sequence length="42" mass="4866">MLLTFLDSLCELKSPSLPMQWRSRVFIVEIRRVAEVDMAANV</sequence>
<dbReference type="EMBL" id="CATNWA010006602">
    <property type="protein sequence ID" value="CAI9552433.1"/>
    <property type="molecule type" value="Genomic_DNA"/>
</dbReference>
<name>A0ABN9BXT0_9NEOB</name>
<comment type="caution">
    <text evidence="1">The sequence shown here is derived from an EMBL/GenBank/DDBJ whole genome shotgun (WGS) entry which is preliminary data.</text>
</comment>
<accession>A0ABN9BXT0</accession>
<keyword evidence="2" id="KW-1185">Reference proteome</keyword>
<organism evidence="1 2">
    <name type="scientific">Staurois parvus</name>
    <dbReference type="NCBI Taxonomy" id="386267"/>
    <lineage>
        <taxon>Eukaryota</taxon>
        <taxon>Metazoa</taxon>
        <taxon>Chordata</taxon>
        <taxon>Craniata</taxon>
        <taxon>Vertebrata</taxon>
        <taxon>Euteleostomi</taxon>
        <taxon>Amphibia</taxon>
        <taxon>Batrachia</taxon>
        <taxon>Anura</taxon>
        <taxon>Neobatrachia</taxon>
        <taxon>Ranoidea</taxon>
        <taxon>Ranidae</taxon>
        <taxon>Staurois</taxon>
    </lineage>
</organism>
<reference evidence="1" key="1">
    <citation type="submission" date="2023-05" db="EMBL/GenBank/DDBJ databases">
        <authorList>
            <person name="Stuckert A."/>
        </authorList>
    </citation>
    <scope>NUCLEOTIDE SEQUENCE</scope>
</reference>
<evidence type="ECO:0000313" key="2">
    <source>
        <dbReference type="Proteomes" id="UP001162483"/>
    </source>
</evidence>
<dbReference type="Proteomes" id="UP001162483">
    <property type="component" value="Unassembled WGS sequence"/>
</dbReference>
<evidence type="ECO:0000313" key="1">
    <source>
        <dbReference type="EMBL" id="CAI9552433.1"/>
    </source>
</evidence>
<proteinExistence type="predicted"/>
<protein>
    <submittedName>
        <fullName evidence="1">Uncharacterized protein</fullName>
    </submittedName>
</protein>
<gene>
    <name evidence="1" type="ORF">SPARVUS_LOCUS3885847</name>
</gene>